<comment type="caution">
    <text evidence="8">The sequence shown here is derived from an EMBL/GenBank/DDBJ whole genome shotgun (WGS) entry which is preliminary data.</text>
</comment>
<dbReference type="EMBL" id="VKKG01000001">
    <property type="protein sequence ID" value="TRY19442.1"/>
    <property type="molecule type" value="Genomic_DNA"/>
</dbReference>
<proteinExistence type="inferred from homology"/>
<dbReference type="PANTHER" id="PTHR30629">
    <property type="entry name" value="PROPHAGE INTEGRASE"/>
    <property type="match status" value="1"/>
</dbReference>
<comment type="similarity">
    <text evidence="1">Belongs to the 'phage' integrase family.</text>
</comment>
<dbReference type="OrthoDB" id="1822491at2"/>
<dbReference type="InterPro" id="IPR013762">
    <property type="entry name" value="Integrase-like_cat_sf"/>
</dbReference>
<dbReference type="GO" id="GO:0015074">
    <property type="term" value="P:DNA integration"/>
    <property type="evidence" value="ECO:0007669"/>
    <property type="project" value="UniProtKB-KW"/>
</dbReference>
<name>A0A553K417_9ACTN</name>
<dbReference type="AlphaFoldDB" id="A0A553K417"/>
<evidence type="ECO:0000256" key="1">
    <source>
        <dbReference type="ARBA" id="ARBA00008857"/>
    </source>
</evidence>
<dbReference type="InterPro" id="IPR010998">
    <property type="entry name" value="Integrase_recombinase_N"/>
</dbReference>
<organism evidence="8 9">
    <name type="scientific">Tessaracoccus rhinocerotis</name>
    <dbReference type="NCBI Taxonomy" id="1689449"/>
    <lineage>
        <taxon>Bacteria</taxon>
        <taxon>Bacillati</taxon>
        <taxon>Actinomycetota</taxon>
        <taxon>Actinomycetes</taxon>
        <taxon>Propionibacteriales</taxon>
        <taxon>Propionibacteriaceae</taxon>
        <taxon>Tessaracoccus</taxon>
    </lineage>
</organism>
<feature type="domain" description="Core-binding (CB)" evidence="7">
    <location>
        <begin position="96"/>
        <end position="178"/>
    </location>
</feature>
<dbReference type="InterPro" id="IPR004107">
    <property type="entry name" value="Integrase_SAM-like_N"/>
</dbReference>
<evidence type="ECO:0000313" key="9">
    <source>
        <dbReference type="Proteomes" id="UP000317638"/>
    </source>
</evidence>
<dbReference type="InterPro" id="IPR011010">
    <property type="entry name" value="DNA_brk_join_enz"/>
</dbReference>
<evidence type="ECO:0000256" key="5">
    <source>
        <dbReference type="PROSITE-ProRule" id="PRU01248"/>
    </source>
</evidence>
<dbReference type="SUPFAM" id="SSF56349">
    <property type="entry name" value="DNA breaking-rejoining enzymes"/>
    <property type="match status" value="1"/>
</dbReference>
<dbReference type="GO" id="GO:0006310">
    <property type="term" value="P:DNA recombination"/>
    <property type="evidence" value="ECO:0007669"/>
    <property type="project" value="UniProtKB-KW"/>
</dbReference>
<dbReference type="InterPro" id="IPR050808">
    <property type="entry name" value="Phage_Integrase"/>
</dbReference>
<dbReference type="PROSITE" id="PS51898">
    <property type="entry name" value="TYR_RECOMBINASE"/>
    <property type="match status" value="1"/>
</dbReference>
<keyword evidence="9" id="KW-1185">Reference proteome</keyword>
<dbReference type="PROSITE" id="PS51900">
    <property type="entry name" value="CB"/>
    <property type="match status" value="1"/>
</dbReference>
<dbReference type="Proteomes" id="UP000317638">
    <property type="component" value="Unassembled WGS sequence"/>
</dbReference>
<dbReference type="Gene3D" id="1.10.150.130">
    <property type="match status" value="1"/>
</dbReference>
<evidence type="ECO:0000259" key="7">
    <source>
        <dbReference type="PROSITE" id="PS51900"/>
    </source>
</evidence>
<dbReference type="Pfam" id="PF00589">
    <property type="entry name" value="Phage_integrase"/>
    <property type="match status" value="1"/>
</dbReference>
<evidence type="ECO:0000256" key="4">
    <source>
        <dbReference type="ARBA" id="ARBA00023172"/>
    </source>
</evidence>
<dbReference type="InterPro" id="IPR002104">
    <property type="entry name" value="Integrase_catalytic"/>
</dbReference>
<evidence type="ECO:0000259" key="6">
    <source>
        <dbReference type="PROSITE" id="PS51898"/>
    </source>
</evidence>
<keyword evidence="3 5" id="KW-0238">DNA-binding</keyword>
<feature type="domain" description="Tyr recombinase" evidence="6">
    <location>
        <begin position="213"/>
        <end position="402"/>
    </location>
</feature>
<keyword evidence="2" id="KW-0229">DNA integration</keyword>
<dbReference type="Pfam" id="PF14659">
    <property type="entry name" value="Phage_int_SAM_3"/>
    <property type="match status" value="1"/>
</dbReference>
<dbReference type="PANTHER" id="PTHR30629:SF2">
    <property type="entry name" value="PROPHAGE INTEGRASE INTS-RELATED"/>
    <property type="match status" value="1"/>
</dbReference>
<gene>
    <name evidence="8" type="ORF">FOJ82_00565</name>
</gene>
<sequence length="408" mass="45474">MPLEVLPMGVSIVYRNRRRVRNGVPETYQKKLYQVRVTWLGRREFVGRYDHLTDAKHALTLAQADILRGVFTPPRAIREARKAEEEAARMARFNSTSVADLAELWVEHVRRMGRKESTLYTYQKRIDAQVLPTLGHLPVDAVTPQAVQDWYDELDRNHGNGVSRGAYMMLSGMFTYAAGKAKGQPYGFTPLIAENPCRVVGATKHKPVRPGAASDKVITDAQLGELAQAMPALERLAVLLGGWQALRIGEVLGLQRRDVQGEWLTVARQLQSRGQGLRIDIPKTEAGIRELPIFPAVAQALKPHLESHVGDADDAPLFPRTGRGDVPLHPNVLRRHFTAAVKSTHGIPDTFVFHGLRHTALTRLGQRGATLEELKKFAGHRDSATVQRYQHATRTRLASLVADAMTNK</sequence>
<evidence type="ECO:0000256" key="2">
    <source>
        <dbReference type="ARBA" id="ARBA00022908"/>
    </source>
</evidence>
<accession>A0A553K417</accession>
<dbReference type="GO" id="GO:0003677">
    <property type="term" value="F:DNA binding"/>
    <property type="evidence" value="ECO:0007669"/>
    <property type="project" value="UniProtKB-UniRule"/>
</dbReference>
<protein>
    <submittedName>
        <fullName evidence="8">Tyrosine-type recombinase/integrase</fullName>
    </submittedName>
</protein>
<reference evidence="8 9" key="1">
    <citation type="submission" date="2019-07" db="EMBL/GenBank/DDBJ databases">
        <authorList>
            <person name="Zhou L.-Y."/>
        </authorList>
    </citation>
    <scope>NUCLEOTIDE SEQUENCE [LARGE SCALE GENOMIC DNA]</scope>
    <source>
        <strain evidence="8 9">YIM 101269</strain>
    </source>
</reference>
<dbReference type="Gene3D" id="1.10.443.10">
    <property type="entry name" value="Intergrase catalytic core"/>
    <property type="match status" value="1"/>
</dbReference>
<evidence type="ECO:0000313" key="8">
    <source>
        <dbReference type="EMBL" id="TRY19442.1"/>
    </source>
</evidence>
<keyword evidence="4" id="KW-0233">DNA recombination</keyword>
<evidence type="ECO:0000256" key="3">
    <source>
        <dbReference type="ARBA" id="ARBA00023125"/>
    </source>
</evidence>
<dbReference type="RefSeq" id="WP_143936531.1">
    <property type="nucleotide sequence ID" value="NZ_VKKG01000001.1"/>
</dbReference>
<dbReference type="InterPro" id="IPR044068">
    <property type="entry name" value="CB"/>
</dbReference>